<evidence type="ECO:0000313" key="2">
    <source>
        <dbReference type="Proteomes" id="UP000649179"/>
    </source>
</evidence>
<dbReference type="AlphaFoldDB" id="A0A917F3T8"/>
<dbReference type="EMBL" id="BMKQ01000001">
    <property type="protein sequence ID" value="GGF42658.1"/>
    <property type="molecule type" value="Genomic_DNA"/>
</dbReference>
<comment type="caution">
    <text evidence="1">The sequence shown here is derived from an EMBL/GenBank/DDBJ whole genome shotgun (WGS) entry which is preliminary data.</text>
</comment>
<accession>A0A917F3T8</accession>
<organism evidence="1 2">
    <name type="scientific">Marmoricola endophyticus</name>
    <dbReference type="NCBI Taxonomy" id="2040280"/>
    <lineage>
        <taxon>Bacteria</taxon>
        <taxon>Bacillati</taxon>
        <taxon>Actinomycetota</taxon>
        <taxon>Actinomycetes</taxon>
        <taxon>Propionibacteriales</taxon>
        <taxon>Nocardioidaceae</taxon>
        <taxon>Marmoricola</taxon>
    </lineage>
</organism>
<keyword evidence="2" id="KW-1185">Reference proteome</keyword>
<dbReference type="Proteomes" id="UP000649179">
    <property type="component" value="Unassembled WGS sequence"/>
</dbReference>
<evidence type="ECO:0000313" key="1">
    <source>
        <dbReference type="EMBL" id="GGF42658.1"/>
    </source>
</evidence>
<gene>
    <name evidence="1" type="ORF">GCM10011519_15680</name>
</gene>
<protein>
    <submittedName>
        <fullName evidence="1">Uncharacterized protein</fullName>
    </submittedName>
</protein>
<name>A0A917F3T8_9ACTN</name>
<dbReference type="RefSeq" id="WP_188779273.1">
    <property type="nucleotide sequence ID" value="NZ_BMKQ01000001.1"/>
</dbReference>
<reference evidence="1" key="2">
    <citation type="submission" date="2020-09" db="EMBL/GenBank/DDBJ databases">
        <authorList>
            <person name="Sun Q."/>
            <person name="Zhou Y."/>
        </authorList>
    </citation>
    <scope>NUCLEOTIDE SEQUENCE</scope>
    <source>
        <strain evidence="1">CGMCC 1.16067</strain>
    </source>
</reference>
<reference evidence="1" key="1">
    <citation type="journal article" date="2014" name="Int. J. Syst. Evol. Microbiol.">
        <title>Complete genome sequence of Corynebacterium casei LMG S-19264T (=DSM 44701T), isolated from a smear-ripened cheese.</title>
        <authorList>
            <consortium name="US DOE Joint Genome Institute (JGI-PGF)"/>
            <person name="Walter F."/>
            <person name="Albersmeier A."/>
            <person name="Kalinowski J."/>
            <person name="Ruckert C."/>
        </authorList>
    </citation>
    <scope>NUCLEOTIDE SEQUENCE</scope>
    <source>
        <strain evidence="1">CGMCC 1.16067</strain>
    </source>
</reference>
<proteinExistence type="predicted"/>
<sequence length="84" mass="9437">MDGETAALLAARAVCQDIGLGTRSEVEGARTLWRIARLVPEVEPELRTFAGLVSEWDDDREHRAHFEEEIRSAALRFSQRGEDA</sequence>